<keyword evidence="1" id="KW-0812">Transmembrane</keyword>
<feature type="transmembrane region" description="Helical" evidence="1">
    <location>
        <begin position="61"/>
        <end position="83"/>
    </location>
</feature>
<feature type="transmembrane region" description="Helical" evidence="1">
    <location>
        <begin position="173"/>
        <end position="194"/>
    </location>
</feature>
<accession>A0A9D1YQY5</accession>
<keyword evidence="1" id="KW-1133">Transmembrane helix</keyword>
<feature type="transmembrane region" description="Helical" evidence="1">
    <location>
        <begin position="141"/>
        <end position="166"/>
    </location>
</feature>
<dbReference type="Pfam" id="PF12730">
    <property type="entry name" value="ABC2_membrane_4"/>
    <property type="match status" value="1"/>
</dbReference>
<keyword evidence="1" id="KW-0472">Membrane</keyword>
<feature type="transmembrane region" description="Helical" evidence="1">
    <location>
        <begin position="104"/>
        <end position="129"/>
    </location>
</feature>
<dbReference type="AlphaFoldDB" id="A0A9D1YQY5"/>
<dbReference type="EMBL" id="DXDD01000142">
    <property type="protein sequence ID" value="HIY61273.1"/>
    <property type="molecule type" value="Genomic_DNA"/>
</dbReference>
<proteinExistence type="predicted"/>
<feature type="transmembrane region" description="Helical" evidence="1">
    <location>
        <begin position="240"/>
        <end position="259"/>
    </location>
</feature>
<sequence length="264" mass="29794">MLRLVGCELFKYKRNRILPVLTALAVLFPLALILMTGSERNGADTPAELHAWYDGLFNDNLVYSSMLLFPGLFGCVAAILFFAERDCDTFKSMRAIPITENRLILAKLIVMYLWSEVYCLCSTAALTLFCFLLEPAAVADVWFKLLCSMLTGVTMATVTLPAAVIVIYGNQSWLLSVLLSFLYAVANWLLLILFAAKDSILRWLPLLNGFFLTSRLWGWRKEMLGGEGLAALPLSEYIRGGLYLLGIFLICTLLIVRFYRKWSR</sequence>
<feature type="transmembrane region" description="Helical" evidence="1">
    <location>
        <begin position="17"/>
        <end position="36"/>
    </location>
</feature>
<organism evidence="2 3">
    <name type="scientific">Candidatus Eisenbergiella pullistercoris</name>
    <dbReference type="NCBI Taxonomy" id="2838555"/>
    <lineage>
        <taxon>Bacteria</taxon>
        <taxon>Bacillati</taxon>
        <taxon>Bacillota</taxon>
        <taxon>Clostridia</taxon>
        <taxon>Lachnospirales</taxon>
        <taxon>Lachnospiraceae</taxon>
        <taxon>Eisenbergiella</taxon>
    </lineage>
</organism>
<gene>
    <name evidence="2" type="ORF">H9831_11455</name>
</gene>
<comment type="caution">
    <text evidence="2">The sequence shown here is derived from an EMBL/GenBank/DDBJ whole genome shotgun (WGS) entry which is preliminary data.</text>
</comment>
<evidence type="ECO:0000313" key="3">
    <source>
        <dbReference type="Proteomes" id="UP000824007"/>
    </source>
</evidence>
<evidence type="ECO:0000256" key="1">
    <source>
        <dbReference type="SAM" id="Phobius"/>
    </source>
</evidence>
<reference evidence="2" key="1">
    <citation type="journal article" date="2021" name="PeerJ">
        <title>Extensive microbial diversity within the chicken gut microbiome revealed by metagenomics and culture.</title>
        <authorList>
            <person name="Gilroy R."/>
            <person name="Ravi A."/>
            <person name="Getino M."/>
            <person name="Pursley I."/>
            <person name="Horton D.L."/>
            <person name="Alikhan N.F."/>
            <person name="Baker D."/>
            <person name="Gharbi K."/>
            <person name="Hall N."/>
            <person name="Watson M."/>
            <person name="Adriaenssens E.M."/>
            <person name="Foster-Nyarko E."/>
            <person name="Jarju S."/>
            <person name="Secka A."/>
            <person name="Antonio M."/>
            <person name="Oren A."/>
            <person name="Chaudhuri R.R."/>
            <person name="La Ragione R."/>
            <person name="Hildebrand F."/>
            <person name="Pallen M.J."/>
        </authorList>
    </citation>
    <scope>NUCLEOTIDE SEQUENCE</scope>
    <source>
        <strain evidence="2">ChiSxjej3B15-24422</strain>
    </source>
</reference>
<reference evidence="2" key="2">
    <citation type="submission" date="2021-04" db="EMBL/GenBank/DDBJ databases">
        <authorList>
            <person name="Gilroy R."/>
        </authorList>
    </citation>
    <scope>NUCLEOTIDE SEQUENCE</scope>
    <source>
        <strain evidence="2">ChiSxjej3B15-24422</strain>
    </source>
</reference>
<protein>
    <submittedName>
        <fullName evidence="2">ABC transporter permease</fullName>
    </submittedName>
</protein>
<evidence type="ECO:0000313" key="2">
    <source>
        <dbReference type="EMBL" id="HIY61273.1"/>
    </source>
</evidence>
<name>A0A9D1YQY5_9FIRM</name>
<dbReference type="Proteomes" id="UP000824007">
    <property type="component" value="Unassembled WGS sequence"/>
</dbReference>